<dbReference type="PANTHER" id="PTHR36930">
    <property type="entry name" value="METAL-SULFUR CLUSTER BIOSYNTHESIS PROTEINS YUAD-RELATED"/>
    <property type="match status" value="1"/>
</dbReference>
<name>A0ABY7M2N1_9CHLR</name>
<dbReference type="EMBL" id="CP115149">
    <property type="protein sequence ID" value="WBL34929.1"/>
    <property type="molecule type" value="Genomic_DNA"/>
</dbReference>
<reference evidence="2 3" key="1">
    <citation type="journal article" date="2023" name="ISME J.">
        <title>Thermophilic Dehalococcoidia with unusual traits shed light on an unexpected past.</title>
        <authorList>
            <person name="Palmer M."/>
            <person name="Covington J.K."/>
            <person name="Zhou E.M."/>
            <person name="Thomas S.C."/>
            <person name="Habib N."/>
            <person name="Seymour C.O."/>
            <person name="Lai D."/>
            <person name="Johnston J."/>
            <person name="Hashimi A."/>
            <person name="Jiao J.Y."/>
            <person name="Muok A.R."/>
            <person name="Liu L."/>
            <person name="Xian W.D."/>
            <person name="Zhi X.Y."/>
            <person name="Li M.M."/>
            <person name="Silva L.P."/>
            <person name="Bowen B.P."/>
            <person name="Louie K."/>
            <person name="Briegel A."/>
            <person name="Pett-Ridge J."/>
            <person name="Weber P.K."/>
            <person name="Tocheva E.I."/>
            <person name="Woyke T."/>
            <person name="Northen T.R."/>
            <person name="Mayali X."/>
            <person name="Li W.J."/>
            <person name="Hedlund B.P."/>
        </authorList>
    </citation>
    <scope>NUCLEOTIDE SEQUENCE [LARGE SCALE GENOMIC DNA]</scope>
    <source>
        <strain evidence="2 3">YIM 72310</strain>
    </source>
</reference>
<protein>
    <submittedName>
        <fullName evidence="2">MOSC domain-containing protein</fullName>
    </submittedName>
</protein>
<dbReference type="PANTHER" id="PTHR36930:SF1">
    <property type="entry name" value="MOSC DOMAIN-CONTAINING PROTEIN"/>
    <property type="match status" value="1"/>
</dbReference>
<dbReference type="RefSeq" id="WP_270055457.1">
    <property type="nucleotide sequence ID" value="NZ_CP115149.1"/>
</dbReference>
<sequence length="179" mass="19112">MGVLVAFCRSPGHDFSKRPMPEGRLVAGIGLEGDAHAGATVQHRSRVMRDPRQPNLRQVHLIAEELLADLRARGFRVKAGSLGENFTTRGVNLLALPAGTLLRIGCGAAVRVTGLRNPCRQLDDFAPGLMAALLEHRPGGALQRLAGVMGVVEAGGTVRPGDRVTVELPPLPWRTLEPV</sequence>
<dbReference type="Pfam" id="PF03473">
    <property type="entry name" value="MOSC"/>
    <property type="match status" value="1"/>
</dbReference>
<dbReference type="InterPro" id="IPR005302">
    <property type="entry name" value="MoCF_Sase_C"/>
</dbReference>
<dbReference type="Gene3D" id="2.40.33.20">
    <property type="entry name" value="PK beta-barrel domain-like"/>
    <property type="match status" value="1"/>
</dbReference>
<dbReference type="PROSITE" id="PS51340">
    <property type="entry name" value="MOSC"/>
    <property type="match status" value="1"/>
</dbReference>
<accession>A0ABY7M2N1</accession>
<evidence type="ECO:0000313" key="2">
    <source>
        <dbReference type="EMBL" id="WBL34929.1"/>
    </source>
</evidence>
<evidence type="ECO:0000313" key="3">
    <source>
        <dbReference type="Proteomes" id="UP001212803"/>
    </source>
</evidence>
<evidence type="ECO:0000259" key="1">
    <source>
        <dbReference type="PROSITE" id="PS51340"/>
    </source>
</evidence>
<dbReference type="InterPro" id="IPR011037">
    <property type="entry name" value="Pyrv_Knase-like_insert_dom_sf"/>
</dbReference>
<proteinExistence type="predicted"/>
<dbReference type="Proteomes" id="UP001212803">
    <property type="component" value="Chromosome"/>
</dbReference>
<dbReference type="SUPFAM" id="SSF50800">
    <property type="entry name" value="PK beta-barrel domain-like"/>
    <property type="match status" value="1"/>
</dbReference>
<keyword evidence="3" id="KW-1185">Reference proteome</keyword>
<organism evidence="2 3">
    <name type="scientific">Tepidiforma flava</name>
    <dbReference type="NCBI Taxonomy" id="3004094"/>
    <lineage>
        <taxon>Bacteria</taxon>
        <taxon>Bacillati</taxon>
        <taxon>Chloroflexota</taxon>
        <taxon>Tepidiformia</taxon>
        <taxon>Tepidiformales</taxon>
        <taxon>Tepidiformaceae</taxon>
        <taxon>Tepidiforma</taxon>
    </lineage>
</organism>
<feature type="domain" description="MOSC" evidence="1">
    <location>
        <begin position="18"/>
        <end position="167"/>
    </location>
</feature>
<gene>
    <name evidence="2" type="ORF">O0235_08995</name>
</gene>
<dbReference type="InterPro" id="IPR052716">
    <property type="entry name" value="MOSC_domain"/>
</dbReference>